<dbReference type="EMBL" id="JBHSJG010000054">
    <property type="protein sequence ID" value="MFC4989703.1"/>
    <property type="molecule type" value="Genomic_DNA"/>
</dbReference>
<dbReference type="AlphaFoldDB" id="A0ABD5QJ16"/>
<evidence type="ECO:0000313" key="3">
    <source>
        <dbReference type="Proteomes" id="UP001595925"/>
    </source>
</evidence>
<feature type="region of interest" description="Disordered" evidence="1">
    <location>
        <begin position="38"/>
        <end position="58"/>
    </location>
</feature>
<sequence length="132" mass="15086">MVNRRYDNAVRVIETWDRIYEALSADPRRQLLHSLMDVDPGESVPLPESAANPSAPPDAEHLRMELKHVHLPKLADREFAVWDEGPLRASRGPRFEEVEAVFDALFSSTNDFPDSIVVGCHHLEEERELDDE</sequence>
<organism evidence="2 3">
    <name type="scientific">Saliphagus infecundisoli</name>
    <dbReference type="NCBI Taxonomy" id="1849069"/>
    <lineage>
        <taxon>Archaea</taxon>
        <taxon>Methanobacteriati</taxon>
        <taxon>Methanobacteriota</taxon>
        <taxon>Stenosarchaea group</taxon>
        <taxon>Halobacteria</taxon>
        <taxon>Halobacteriales</taxon>
        <taxon>Natrialbaceae</taxon>
        <taxon>Saliphagus</taxon>
    </lineage>
</organism>
<gene>
    <name evidence="2" type="ORF">ACFPFO_18460</name>
</gene>
<evidence type="ECO:0000313" key="2">
    <source>
        <dbReference type="EMBL" id="MFC4989703.1"/>
    </source>
</evidence>
<name>A0ABD5QJ16_9EURY</name>
<reference evidence="2 3" key="1">
    <citation type="journal article" date="2019" name="Int. J. Syst. Evol. Microbiol.">
        <title>The Global Catalogue of Microorganisms (GCM) 10K type strain sequencing project: providing services to taxonomists for standard genome sequencing and annotation.</title>
        <authorList>
            <consortium name="The Broad Institute Genomics Platform"/>
            <consortium name="The Broad Institute Genome Sequencing Center for Infectious Disease"/>
            <person name="Wu L."/>
            <person name="Ma J."/>
        </authorList>
    </citation>
    <scope>NUCLEOTIDE SEQUENCE [LARGE SCALE GENOMIC DNA]</scope>
    <source>
        <strain evidence="2 3">CGMCC 1.15824</strain>
    </source>
</reference>
<evidence type="ECO:0000256" key="1">
    <source>
        <dbReference type="SAM" id="MobiDB-lite"/>
    </source>
</evidence>
<comment type="caution">
    <text evidence="2">The sequence shown here is derived from an EMBL/GenBank/DDBJ whole genome shotgun (WGS) entry which is preliminary data.</text>
</comment>
<proteinExistence type="predicted"/>
<protein>
    <submittedName>
        <fullName evidence="2">Uncharacterized protein</fullName>
    </submittedName>
</protein>
<keyword evidence="3" id="KW-1185">Reference proteome</keyword>
<accession>A0ABD5QJ16</accession>
<dbReference type="Proteomes" id="UP001595925">
    <property type="component" value="Unassembled WGS sequence"/>
</dbReference>
<dbReference type="RefSeq" id="WP_224828136.1">
    <property type="nucleotide sequence ID" value="NZ_JAIVEF010000004.1"/>
</dbReference>